<reference evidence="4" key="1">
    <citation type="journal article" date="2019" name="Int. J. Syst. Evol. Microbiol.">
        <title>The Global Catalogue of Microorganisms (GCM) 10K type strain sequencing project: providing services to taxonomists for standard genome sequencing and annotation.</title>
        <authorList>
            <consortium name="The Broad Institute Genomics Platform"/>
            <consortium name="The Broad Institute Genome Sequencing Center for Infectious Disease"/>
            <person name="Wu L."/>
            <person name="Ma J."/>
        </authorList>
    </citation>
    <scope>NUCLEOTIDE SEQUENCE [LARGE SCALE GENOMIC DNA]</scope>
    <source>
        <strain evidence="4">JCM 17225</strain>
    </source>
</reference>
<gene>
    <name evidence="3" type="ORF">GCM10022409_33010</name>
</gene>
<feature type="signal peptide" evidence="2">
    <location>
        <begin position="1"/>
        <end position="15"/>
    </location>
</feature>
<evidence type="ECO:0000313" key="4">
    <source>
        <dbReference type="Proteomes" id="UP001501469"/>
    </source>
</evidence>
<feature type="compositionally biased region" description="Basic and acidic residues" evidence="1">
    <location>
        <begin position="33"/>
        <end position="48"/>
    </location>
</feature>
<protein>
    <submittedName>
        <fullName evidence="3">Uncharacterized protein</fullName>
    </submittedName>
</protein>
<accession>A0ABP7UIL3</accession>
<keyword evidence="4" id="KW-1185">Reference proteome</keyword>
<feature type="chain" id="PRO_5045394146" evidence="2">
    <location>
        <begin position="16"/>
        <end position="109"/>
    </location>
</feature>
<name>A0ABP7UIL3_9BACT</name>
<feature type="region of interest" description="Disordered" evidence="1">
    <location>
        <begin position="33"/>
        <end position="109"/>
    </location>
</feature>
<proteinExistence type="predicted"/>
<dbReference type="Proteomes" id="UP001501469">
    <property type="component" value="Unassembled WGS sequence"/>
</dbReference>
<comment type="caution">
    <text evidence="3">The sequence shown here is derived from an EMBL/GenBank/DDBJ whole genome shotgun (WGS) entry which is preliminary data.</text>
</comment>
<sequence length="109" mass="12045">MVLLLAGLLAPAAHAQIVKEKPGRIRAANRRALREARATESPYKESHLDVTPNRLKRGASNEPRPANDRELNYKTGTAPNVQPPGLLGVRRKTTLQRPPAQEVKKAKKK</sequence>
<organism evidence="3 4">
    <name type="scientific">Hymenobacter glaciei</name>
    <dbReference type="NCBI Taxonomy" id="877209"/>
    <lineage>
        <taxon>Bacteria</taxon>
        <taxon>Pseudomonadati</taxon>
        <taxon>Bacteroidota</taxon>
        <taxon>Cytophagia</taxon>
        <taxon>Cytophagales</taxon>
        <taxon>Hymenobacteraceae</taxon>
        <taxon>Hymenobacter</taxon>
    </lineage>
</organism>
<evidence type="ECO:0000313" key="3">
    <source>
        <dbReference type="EMBL" id="GAA4044345.1"/>
    </source>
</evidence>
<keyword evidence="2" id="KW-0732">Signal</keyword>
<evidence type="ECO:0000256" key="2">
    <source>
        <dbReference type="SAM" id="SignalP"/>
    </source>
</evidence>
<dbReference type="EMBL" id="BAABDK010000025">
    <property type="protein sequence ID" value="GAA4044345.1"/>
    <property type="molecule type" value="Genomic_DNA"/>
</dbReference>
<evidence type="ECO:0000256" key="1">
    <source>
        <dbReference type="SAM" id="MobiDB-lite"/>
    </source>
</evidence>